<evidence type="ECO:0000313" key="2">
    <source>
        <dbReference type="Proteomes" id="UP001224533"/>
    </source>
</evidence>
<dbReference type="InterPro" id="IPR000150">
    <property type="entry name" value="Cof"/>
</dbReference>
<dbReference type="SFLD" id="SFLDG01140">
    <property type="entry name" value="C2.B:_Phosphomannomutase_and_P"/>
    <property type="match status" value="1"/>
</dbReference>
<dbReference type="SFLD" id="SFLDG01144">
    <property type="entry name" value="C2.B.4:_PGP_Like"/>
    <property type="match status" value="1"/>
</dbReference>
<protein>
    <submittedName>
        <fullName evidence="1">Cof-type HAD-IIB family hydrolase</fullName>
    </submittedName>
</protein>
<dbReference type="Proteomes" id="UP001224533">
    <property type="component" value="Plasmid unnamed1"/>
</dbReference>
<dbReference type="InterPro" id="IPR023214">
    <property type="entry name" value="HAD_sf"/>
</dbReference>
<keyword evidence="1" id="KW-0378">Hydrolase</keyword>
<dbReference type="CDD" id="cd07516">
    <property type="entry name" value="HAD_Pase"/>
    <property type="match status" value="1"/>
</dbReference>
<dbReference type="RefSeq" id="WP_283474787.1">
    <property type="nucleotide sequence ID" value="NZ_CP114502.1"/>
</dbReference>
<organism evidence="1 2">
    <name type="scientific">Ligilactobacillus salivarius</name>
    <dbReference type="NCBI Taxonomy" id="1624"/>
    <lineage>
        <taxon>Bacteria</taxon>
        <taxon>Bacillati</taxon>
        <taxon>Bacillota</taxon>
        <taxon>Bacilli</taxon>
        <taxon>Lactobacillales</taxon>
        <taxon>Lactobacillaceae</taxon>
        <taxon>Ligilactobacillus</taxon>
    </lineage>
</organism>
<proteinExistence type="predicted"/>
<dbReference type="Gene3D" id="3.40.50.1000">
    <property type="entry name" value="HAD superfamily/HAD-like"/>
    <property type="match status" value="1"/>
</dbReference>
<reference evidence="1 2" key="1">
    <citation type="submission" date="2022-12" db="EMBL/GenBank/DDBJ databases">
        <title>Assessment of beneficial effects and identification of host adaptation-associated genes of Ligilactobacillus salivarius isolated from Meles meles.</title>
        <authorList>
            <person name="Wang Y."/>
        </authorList>
    </citation>
    <scope>NUCLEOTIDE SEQUENCE [LARGE SCALE GENOMIC DNA]</scope>
    <source>
        <strain evidence="1 2">S35</strain>
        <plasmid evidence="1 2">unnamed1</plasmid>
    </source>
</reference>
<dbReference type="SUPFAM" id="SSF56784">
    <property type="entry name" value="HAD-like"/>
    <property type="match status" value="1"/>
</dbReference>
<dbReference type="AlphaFoldDB" id="A0ABD7YZ32"/>
<dbReference type="InterPro" id="IPR006379">
    <property type="entry name" value="HAD-SF_hydro_IIB"/>
</dbReference>
<sequence>MIKLIALDIDGTTINSKEELSMRVISAIRKASDQGIKIVFASGRPYSGIYPLLKKLKIKENYSISFGGGMILDENGESIFEKNISEDSVVRLINLAYKQGVPLQFEGTNEIYTTNKLLPVYFARVSTRVNLPIRLIDMHDIGKYTFFKGIMYGRNEQLTNVIDEMNNQSKETLQEFNFSKTASDVLEISPQGISKGNALKIIAKKMNIASCEIMAIGDQENDIEMLKFADVSVAMGNAIDKVKKIANYHTSSNDEDGVAKAIEMFALKQEG</sequence>
<dbReference type="Gene3D" id="3.30.1240.10">
    <property type="match status" value="1"/>
</dbReference>
<evidence type="ECO:0000313" key="1">
    <source>
        <dbReference type="EMBL" id="WHS18634.1"/>
    </source>
</evidence>
<dbReference type="PANTHER" id="PTHR10000:SF8">
    <property type="entry name" value="HAD SUPERFAMILY HYDROLASE-LIKE, TYPE 3"/>
    <property type="match status" value="1"/>
</dbReference>
<dbReference type="Pfam" id="PF08282">
    <property type="entry name" value="Hydrolase_3"/>
    <property type="match status" value="1"/>
</dbReference>
<dbReference type="PANTHER" id="PTHR10000">
    <property type="entry name" value="PHOSPHOSERINE PHOSPHATASE"/>
    <property type="match status" value="1"/>
</dbReference>
<geneLocation type="plasmid" evidence="1 2">
    <name>unnamed1</name>
</geneLocation>
<name>A0ABD7YZ32_9LACO</name>
<dbReference type="GO" id="GO:0016791">
    <property type="term" value="F:phosphatase activity"/>
    <property type="evidence" value="ECO:0007669"/>
    <property type="project" value="UniProtKB-ARBA"/>
</dbReference>
<dbReference type="InterPro" id="IPR036412">
    <property type="entry name" value="HAD-like_sf"/>
</dbReference>
<dbReference type="SFLD" id="SFLDS00003">
    <property type="entry name" value="Haloacid_Dehalogenase"/>
    <property type="match status" value="1"/>
</dbReference>
<dbReference type="NCBIfam" id="TIGR00099">
    <property type="entry name" value="Cof-subfamily"/>
    <property type="match status" value="1"/>
</dbReference>
<keyword evidence="1" id="KW-0614">Plasmid</keyword>
<dbReference type="PROSITE" id="PS01229">
    <property type="entry name" value="COF_2"/>
    <property type="match status" value="1"/>
</dbReference>
<dbReference type="NCBIfam" id="TIGR01484">
    <property type="entry name" value="HAD-SF-IIB"/>
    <property type="match status" value="1"/>
</dbReference>
<gene>
    <name evidence="1" type="ORF">O2U02_10355</name>
</gene>
<dbReference type="EMBL" id="CP114510">
    <property type="protein sequence ID" value="WHS18634.1"/>
    <property type="molecule type" value="Genomic_DNA"/>
</dbReference>
<accession>A0ABD7YZ32</accession>